<dbReference type="Gene3D" id="1.10.3470.10">
    <property type="entry name" value="ABC transporter involved in vitamin B12 uptake, BtuC"/>
    <property type="match status" value="1"/>
</dbReference>
<accession>K6VFH3</accession>
<sequence>MTTVRDHGPADVQAGSEPGRPPRRLDRLHPIGGVTRSGDARVAVLTVLLLLALGAVIYASLAYGSSHLELSQVWAALRGDGTDAQAAIVLGLRVPRTVVGLVCGVALGVAGALCQAHTRNPLADPGLLGVNAGASLGVVISMAYLGVTAPAGYVWIAVFGAVVAGAVVLGLAARIRVLEPMTTVILAGTVLTALLGSATTAIVLFNPTTMKSFQFWSVGSLAGRDFAVVAGVAPVLALGLIAALANLPALPGLELGEQLAASLGRNTALDRIVGLGAVVLLAGAATAACGALGFLGLLAPHAARRLVGGRPIATVLVSALTGAVVLLVADIAGRLVLTTSEVSVGIMLAIIGAPLFIVLARRLGGTAGSLR</sequence>
<keyword evidence="6 9" id="KW-1133">Transmembrane helix</keyword>
<evidence type="ECO:0000256" key="5">
    <source>
        <dbReference type="ARBA" id="ARBA00022692"/>
    </source>
</evidence>
<dbReference type="Proteomes" id="UP000008366">
    <property type="component" value="Unassembled WGS sequence"/>
</dbReference>
<keyword evidence="5 9" id="KW-0812">Transmembrane</keyword>
<evidence type="ECO:0000256" key="6">
    <source>
        <dbReference type="ARBA" id="ARBA00022989"/>
    </source>
</evidence>
<keyword evidence="4" id="KW-1003">Cell membrane</keyword>
<gene>
    <name evidence="10" type="ORF">KILIM_014_00740</name>
</gene>
<feature type="region of interest" description="Disordered" evidence="8">
    <location>
        <begin position="1"/>
        <end position="30"/>
    </location>
</feature>
<organism evidence="10 11">
    <name type="scientific">Kineosphaera limosa NBRC 100340</name>
    <dbReference type="NCBI Taxonomy" id="1184609"/>
    <lineage>
        <taxon>Bacteria</taxon>
        <taxon>Bacillati</taxon>
        <taxon>Actinomycetota</taxon>
        <taxon>Actinomycetes</taxon>
        <taxon>Micrococcales</taxon>
        <taxon>Dermatophilaceae</taxon>
        <taxon>Kineosphaera</taxon>
    </lineage>
</organism>
<dbReference type="GO" id="GO:0022857">
    <property type="term" value="F:transmembrane transporter activity"/>
    <property type="evidence" value="ECO:0007669"/>
    <property type="project" value="InterPro"/>
</dbReference>
<keyword evidence="3" id="KW-0813">Transport</keyword>
<dbReference type="GO" id="GO:0033214">
    <property type="term" value="P:siderophore-iron import into cell"/>
    <property type="evidence" value="ECO:0007669"/>
    <property type="project" value="TreeGrafter"/>
</dbReference>
<dbReference type="PANTHER" id="PTHR30472:SF1">
    <property type="entry name" value="FE(3+) DICITRATE TRANSPORT SYSTEM PERMEASE PROTEIN FECC-RELATED"/>
    <property type="match status" value="1"/>
</dbReference>
<feature type="transmembrane region" description="Helical" evidence="9">
    <location>
        <begin position="126"/>
        <end position="147"/>
    </location>
</feature>
<feature type="transmembrane region" description="Helical" evidence="9">
    <location>
        <begin position="42"/>
        <end position="63"/>
    </location>
</feature>
<feature type="transmembrane region" description="Helical" evidence="9">
    <location>
        <begin position="226"/>
        <end position="251"/>
    </location>
</feature>
<dbReference type="InterPro" id="IPR000522">
    <property type="entry name" value="ABC_transptr_permease_BtuC"/>
</dbReference>
<feature type="transmembrane region" description="Helical" evidence="9">
    <location>
        <begin position="272"/>
        <end position="299"/>
    </location>
</feature>
<dbReference type="InterPro" id="IPR037294">
    <property type="entry name" value="ABC_BtuC-like"/>
</dbReference>
<feature type="transmembrane region" description="Helical" evidence="9">
    <location>
        <begin position="311"/>
        <end position="332"/>
    </location>
</feature>
<feature type="transmembrane region" description="Helical" evidence="9">
    <location>
        <begin position="344"/>
        <end position="363"/>
    </location>
</feature>
<evidence type="ECO:0000256" key="1">
    <source>
        <dbReference type="ARBA" id="ARBA00004651"/>
    </source>
</evidence>
<dbReference type="PANTHER" id="PTHR30472">
    <property type="entry name" value="FERRIC ENTEROBACTIN TRANSPORT SYSTEM PERMEASE PROTEIN"/>
    <property type="match status" value="1"/>
</dbReference>
<evidence type="ECO:0000256" key="3">
    <source>
        <dbReference type="ARBA" id="ARBA00022448"/>
    </source>
</evidence>
<dbReference type="eggNOG" id="COG0609">
    <property type="taxonomic scope" value="Bacteria"/>
</dbReference>
<keyword evidence="11" id="KW-1185">Reference proteome</keyword>
<evidence type="ECO:0000313" key="10">
    <source>
        <dbReference type="EMBL" id="GAB94938.1"/>
    </source>
</evidence>
<name>K6VFH3_9MICO</name>
<dbReference type="RefSeq" id="WP_006591470.1">
    <property type="nucleotide sequence ID" value="NZ_BAHD01000014.1"/>
</dbReference>
<comment type="similarity">
    <text evidence="2">Belongs to the binding-protein-dependent transport system permease family. FecCD subfamily.</text>
</comment>
<evidence type="ECO:0000313" key="11">
    <source>
        <dbReference type="Proteomes" id="UP000008366"/>
    </source>
</evidence>
<dbReference type="SUPFAM" id="SSF81345">
    <property type="entry name" value="ABC transporter involved in vitamin B12 uptake, BtuC"/>
    <property type="match status" value="1"/>
</dbReference>
<keyword evidence="7 9" id="KW-0472">Membrane</keyword>
<dbReference type="AlphaFoldDB" id="K6VFH3"/>
<evidence type="ECO:0000256" key="2">
    <source>
        <dbReference type="ARBA" id="ARBA00007935"/>
    </source>
</evidence>
<dbReference type="Pfam" id="PF01032">
    <property type="entry name" value="FecCD"/>
    <property type="match status" value="1"/>
</dbReference>
<reference evidence="10 11" key="1">
    <citation type="submission" date="2012-08" db="EMBL/GenBank/DDBJ databases">
        <title>Whole genome shotgun sequence of Kineosphaera limosa NBRC 100340.</title>
        <authorList>
            <person name="Yoshida I."/>
            <person name="Isaki S."/>
            <person name="Hosoyama A."/>
            <person name="Tsuchikane K."/>
            <person name="Katsumata H."/>
            <person name="Ando Y."/>
            <person name="Ohji S."/>
            <person name="Hamada M."/>
            <person name="Tamura T."/>
            <person name="Yamazoe A."/>
            <person name="Yamazaki S."/>
            <person name="Fujita N."/>
        </authorList>
    </citation>
    <scope>NUCLEOTIDE SEQUENCE [LARGE SCALE GENOMIC DNA]</scope>
    <source>
        <strain evidence="10 11">NBRC 100340</strain>
    </source>
</reference>
<evidence type="ECO:0000256" key="9">
    <source>
        <dbReference type="SAM" id="Phobius"/>
    </source>
</evidence>
<comment type="caution">
    <text evidence="10">The sequence shown here is derived from an EMBL/GenBank/DDBJ whole genome shotgun (WGS) entry which is preliminary data.</text>
</comment>
<evidence type="ECO:0000256" key="8">
    <source>
        <dbReference type="SAM" id="MobiDB-lite"/>
    </source>
</evidence>
<feature type="transmembrane region" description="Helical" evidence="9">
    <location>
        <begin position="184"/>
        <end position="206"/>
    </location>
</feature>
<protein>
    <submittedName>
        <fullName evidence="10">Putative iron-siderophore ABC transporter permease protein</fullName>
    </submittedName>
</protein>
<dbReference type="CDD" id="cd06550">
    <property type="entry name" value="TM_ABC_iron-siderophores_like"/>
    <property type="match status" value="1"/>
</dbReference>
<comment type="subcellular location">
    <subcellularLocation>
        <location evidence="1">Cell membrane</location>
        <topology evidence="1">Multi-pass membrane protein</topology>
    </subcellularLocation>
</comment>
<proteinExistence type="inferred from homology"/>
<dbReference type="STRING" id="1184609.KILIM_014_00740"/>
<evidence type="ECO:0000256" key="7">
    <source>
        <dbReference type="ARBA" id="ARBA00023136"/>
    </source>
</evidence>
<dbReference type="OrthoDB" id="9782305at2"/>
<evidence type="ECO:0000256" key="4">
    <source>
        <dbReference type="ARBA" id="ARBA00022475"/>
    </source>
</evidence>
<feature type="transmembrane region" description="Helical" evidence="9">
    <location>
        <begin position="97"/>
        <end position="114"/>
    </location>
</feature>
<dbReference type="EMBL" id="BAHD01000014">
    <property type="protein sequence ID" value="GAB94938.1"/>
    <property type="molecule type" value="Genomic_DNA"/>
</dbReference>
<feature type="transmembrane region" description="Helical" evidence="9">
    <location>
        <begin position="153"/>
        <end position="172"/>
    </location>
</feature>
<dbReference type="GO" id="GO:0005886">
    <property type="term" value="C:plasma membrane"/>
    <property type="evidence" value="ECO:0007669"/>
    <property type="project" value="UniProtKB-SubCell"/>
</dbReference>